<dbReference type="Gene3D" id="1.10.260.40">
    <property type="entry name" value="lambda repressor-like DNA-binding domains"/>
    <property type="match status" value="1"/>
</dbReference>
<proteinExistence type="predicted"/>
<gene>
    <name evidence="1" type="ORF">Psch_03272</name>
</gene>
<dbReference type="Proteomes" id="UP000298324">
    <property type="component" value="Unassembled WGS sequence"/>
</dbReference>
<evidence type="ECO:0000313" key="2">
    <source>
        <dbReference type="Proteomes" id="UP000298324"/>
    </source>
</evidence>
<dbReference type="InterPro" id="IPR010982">
    <property type="entry name" value="Lambda_DNA-bd_dom_sf"/>
</dbReference>
<sequence>MPLHNKIRYWRLQTGIWDLKEFAEIIGFSAWLVERWEEQKIQPTLEALCRVRERLLTYQPGITLDDLIDYMEPPEN</sequence>
<organism evidence="1 2">
    <name type="scientific">Pelotomaculum schinkii</name>
    <dbReference type="NCBI Taxonomy" id="78350"/>
    <lineage>
        <taxon>Bacteria</taxon>
        <taxon>Bacillati</taxon>
        <taxon>Bacillota</taxon>
        <taxon>Clostridia</taxon>
        <taxon>Eubacteriales</taxon>
        <taxon>Desulfotomaculaceae</taxon>
        <taxon>Pelotomaculum</taxon>
    </lineage>
</organism>
<name>A0A4Y7R6Z5_9FIRM</name>
<dbReference type="GO" id="GO:0003677">
    <property type="term" value="F:DNA binding"/>
    <property type="evidence" value="ECO:0007669"/>
    <property type="project" value="InterPro"/>
</dbReference>
<dbReference type="AlphaFoldDB" id="A0A4Y7R6Z5"/>
<reference evidence="1 2" key="1">
    <citation type="journal article" date="2018" name="Environ. Microbiol.">
        <title>Novel energy conservation strategies and behaviour of Pelotomaculum schinkii driving syntrophic propionate catabolism.</title>
        <authorList>
            <person name="Hidalgo-Ahumada C.A.P."/>
            <person name="Nobu M.K."/>
            <person name="Narihiro T."/>
            <person name="Tamaki H."/>
            <person name="Liu W.T."/>
            <person name="Kamagata Y."/>
            <person name="Stams A.J.M."/>
            <person name="Imachi H."/>
            <person name="Sousa D.Z."/>
        </authorList>
    </citation>
    <scope>NUCLEOTIDE SEQUENCE [LARGE SCALE GENOMIC DNA]</scope>
    <source>
        <strain evidence="1 2">HH</strain>
    </source>
</reference>
<accession>A0A4Y7R6Z5</accession>
<evidence type="ECO:0008006" key="3">
    <source>
        <dbReference type="Google" id="ProtNLM"/>
    </source>
</evidence>
<dbReference type="InterPro" id="IPR001387">
    <property type="entry name" value="Cro/C1-type_HTH"/>
</dbReference>
<dbReference type="CDD" id="cd00093">
    <property type="entry name" value="HTH_XRE"/>
    <property type="match status" value="1"/>
</dbReference>
<comment type="caution">
    <text evidence="1">The sequence shown here is derived from an EMBL/GenBank/DDBJ whole genome shotgun (WGS) entry which is preliminary data.</text>
</comment>
<dbReference type="SUPFAM" id="SSF47413">
    <property type="entry name" value="lambda repressor-like DNA-binding domains"/>
    <property type="match status" value="1"/>
</dbReference>
<dbReference type="EMBL" id="QFGA01000003">
    <property type="protein sequence ID" value="TEB04512.1"/>
    <property type="molecule type" value="Genomic_DNA"/>
</dbReference>
<protein>
    <recommendedName>
        <fullName evidence="3">HTH cro/C1-type domain-containing protein</fullName>
    </recommendedName>
</protein>
<keyword evidence="2" id="KW-1185">Reference proteome</keyword>
<dbReference type="RefSeq" id="WP_134219954.1">
    <property type="nucleotide sequence ID" value="NZ_QFGA01000003.1"/>
</dbReference>
<evidence type="ECO:0000313" key="1">
    <source>
        <dbReference type="EMBL" id="TEB04512.1"/>
    </source>
</evidence>